<name>A0A974H752_XENLA</name>
<accession>A0A974H752</accession>
<protein>
    <submittedName>
        <fullName evidence="1">Uncharacterized protein</fullName>
    </submittedName>
</protein>
<reference evidence="2" key="1">
    <citation type="journal article" date="2016" name="Nature">
        <title>Genome evolution in the allotetraploid frog Xenopus laevis.</title>
        <authorList>
            <person name="Session A.M."/>
            <person name="Uno Y."/>
            <person name="Kwon T."/>
            <person name="Chapman J.A."/>
            <person name="Toyoda A."/>
            <person name="Takahashi S."/>
            <person name="Fukui A."/>
            <person name="Hikosaka A."/>
            <person name="Suzuki A."/>
            <person name="Kondo M."/>
            <person name="van Heeringen S.J."/>
            <person name="Quigley I."/>
            <person name="Heinz S."/>
            <person name="Ogino H."/>
            <person name="Ochi H."/>
            <person name="Hellsten U."/>
            <person name="Lyons J.B."/>
            <person name="Simakov O."/>
            <person name="Putnam N."/>
            <person name="Stites J."/>
            <person name="Kuroki Y."/>
            <person name="Tanaka T."/>
            <person name="Michiue T."/>
            <person name="Watanabe M."/>
            <person name="Bogdanovic O."/>
            <person name="Lister R."/>
            <person name="Georgiou G."/>
            <person name="Paranjpe S.S."/>
            <person name="van Kruijsbergen I."/>
            <person name="Shu S."/>
            <person name="Carlson J."/>
            <person name="Kinoshita T."/>
            <person name="Ohta Y."/>
            <person name="Mawaribuchi S."/>
            <person name="Jenkins J."/>
            <person name="Grimwood J."/>
            <person name="Schmutz J."/>
            <person name="Mitros T."/>
            <person name="Mozaffari S.V."/>
            <person name="Suzuki Y."/>
            <person name="Haramoto Y."/>
            <person name="Yamamoto T.S."/>
            <person name="Takagi C."/>
            <person name="Heald R."/>
            <person name="Miller K."/>
            <person name="Haudenschild C."/>
            <person name="Kitzman J."/>
            <person name="Nakayama T."/>
            <person name="Izutsu Y."/>
            <person name="Robert J."/>
            <person name="Fortriede J."/>
            <person name="Burns K."/>
            <person name="Lotay V."/>
            <person name="Karimi K."/>
            <person name="Yasuoka Y."/>
            <person name="Dichmann D.S."/>
            <person name="Flajnik M.F."/>
            <person name="Houston D.W."/>
            <person name="Shendure J."/>
            <person name="DuPasquier L."/>
            <person name="Vize P.D."/>
            <person name="Zorn A.M."/>
            <person name="Ito M."/>
            <person name="Marcotte E.M."/>
            <person name="Wallingford J.B."/>
            <person name="Ito Y."/>
            <person name="Asashima M."/>
            <person name="Ueno N."/>
            <person name="Matsuda Y."/>
            <person name="Veenstra G.J."/>
            <person name="Fujiyama A."/>
            <person name="Harland R.M."/>
            <person name="Taira M."/>
            <person name="Rokhsar D.S."/>
        </authorList>
    </citation>
    <scope>NUCLEOTIDE SEQUENCE [LARGE SCALE GENOMIC DNA]</scope>
    <source>
        <strain evidence="2">J</strain>
    </source>
</reference>
<organism evidence="1 2">
    <name type="scientific">Xenopus laevis</name>
    <name type="common">African clawed frog</name>
    <dbReference type="NCBI Taxonomy" id="8355"/>
    <lineage>
        <taxon>Eukaryota</taxon>
        <taxon>Metazoa</taxon>
        <taxon>Chordata</taxon>
        <taxon>Craniata</taxon>
        <taxon>Vertebrata</taxon>
        <taxon>Euteleostomi</taxon>
        <taxon>Amphibia</taxon>
        <taxon>Batrachia</taxon>
        <taxon>Anura</taxon>
        <taxon>Pipoidea</taxon>
        <taxon>Pipidae</taxon>
        <taxon>Xenopodinae</taxon>
        <taxon>Xenopus</taxon>
        <taxon>Xenopus</taxon>
    </lineage>
</organism>
<evidence type="ECO:0000313" key="1">
    <source>
        <dbReference type="EMBL" id="OCT67352.1"/>
    </source>
</evidence>
<dbReference type="Proteomes" id="UP000694892">
    <property type="component" value="Chromosome 8L"/>
</dbReference>
<dbReference type="EMBL" id="CM004480">
    <property type="protein sequence ID" value="OCT67352.1"/>
    <property type="molecule type" value="Genomic_DNA"/>
</dbReference>
<dbReference type="AlphaFoldDB" id="A0A974H752"/>
<evidence type="ECO:0000313" key="2">
    <source>
        <dbReference type="Proteomes" id="UP000694892"/>
    </source>
</evidence>
<proteinExistence type="predicted"/>
<sequence>MKNLITAFVRATKVKRYAHFRKYKVNDESGHSVTNPSPLNKVHYKQKDRSKAVSYILTFSSQFHKIKRLYKII</sequence>
<gene>
    <name evidence="1" type="ORF">XELAEV_18038647mg</name>
</gene>